<dbReference type="Gene3D" id="1.20.140.150">
    <property type="match status" value="1"/>
</dbReference>
<keyword evidence="8 12" id="KW-1133">Transmembrane helix</keyword>
<evidence type="ECO:0000259" key="13">
    <source>
        <dbReference type="Pfam" id="PF25340"/>
    </source>
</evidence>
<sequence length="500" mass="55933">MSSGGFLGLWDVGIWGCESSWLAVPTERHRVHLPATPRDERVTTGSVSLAMVATPGLLMSERAPAFLRRCLSSPGGDVIAFEKSTNYGSIIQQDGTMAYLADEYCNYCQDILQSVRNQELERVEDLLTSFWKALPQDTVMLMALPEVCQLVKCYDVQMYKGIEDVLLDDFLEDVSIQYLKSVRLFSKKLKLWLLNALEGFPALLQISKLKGSWHLFHLLLLEYVTHILQSCLEEEVEDDGGNLKELPPDDQSPVQPDQAPCQPPDSSLSQEDESPCVAPPWVMLEHVSQSQCPVGVSSVVLRVLGFLVDTATGNKMENVTFHHEGFFWRCWFSGVAEENQPDLWKFWYGNQPASKTCTHAYLSPYPFMRGEHNATAYDSAVVYRGFWAVFMLLGVVAVVTASFLIICAAPFTSHILYKAGGSSYIAAGILFSLVVILYIIWVQAVADMESYTNTKMKDCLDFTPSVLYGWSFFLAPAGVFFSLLSGLLFLVVGRHIQLHH</sequence>
<comment type="similarity">
    <text evidence="2">Belongs to the TMEM182 family.</text>
</comment>
<keyword evidence="6 12" id="KW-0812">Transmembrane</keyword>
<evidence type="ECO:0000256" key="2">
    <source>
        <dbReference type="ARBA" id="ARBA00006418"/>
    </source>
</evidence>
<dbReference type="InterPro" id="IPR026763">
    <property type="entry name" value="TMEM182"/>
</dbReference>
<dbReference type="PANTHER" id="PTHR32012">
    <property type="entry name" value="TRANSMEMBRANE PROTEIN 182-RELATED"/>
    <property type="match status" value="1"/>
</dbReference>
<dbReference type="InterPro" id="IPR057321">
    <property type="entry name" value="RFX1-4/6/8-like_BCD"/>
</dbReference>
<feature type="region of interest" description="Disordered" evidence="11">
    <location>
        <begin position="239"/>
        <end position="274"/>
    </location>
</feature>
<dbReference type="GO" id="GO:0005886">
    <property type="term" value="C:plasma membrane"/>
    <property type="evidence" value="ECO:0007669"/>
    <property type="project" value="UniProtKB-SubCell"/>
</dbReference>
<keyword evidence="5" id="KW-0517">Myogenesis</keyword>
<organism evidence="14 15">
    <name type="scientific">Myotis davidii</name>
    <name type="common">David's myotis</name>
    <dbReference type="NCBI Taxonomy" id="225400"/>
    <lineage>
        <taxon>Eukaryota</taxon>
        <taxon>Metazoa</taxon>
        <taxon>Chordata</taxon>
        <taxon>Craniata</taxon>
        <taxon>Vertebrata</taxon>
        <taxon>Euteleostomi</taxon>
        <taxon>Mammalia</taxon>
        <taxon>Eutheria</taxon>
        <taxon>Laurasiatheria</taxon>
        <taxon>Chiroptera</taxon>
        <taxon>Yangochiroptera</taxon>
        <taxon>Vespertilionidae</taxon>
        <taxon>Myotis</taxon>
    </lineage>
</organism>
<evidence type="ECO:0000256" key="7">
    <source>
        <dbReference type="ARBA" id="ARBA00022729"/>
    </source>
</evidence>
<evidence type="ECO:0000313" key="15">
    <source>
        <dbReference type="Proteomes" id="UP000010556"/>
    </source>
</evidence>
<evidence type="ECO:0000256" key="11">
    <source>
        <dbReference type="SAM" id="MobiDB-lite"/>
    </source>
</evidence>
<evidence type="ECO:0000256" key="6">
    <source>
        <dbReference type="ARBA" id="ARBA00022692"/>
    </source>
</evidence>
<dbReference type="GO" id="GO:0007517">
    <property type="term" value="P:muscle organ development"/>
    <property type="evidence" value="ECO:0007669"/>
    <property type="project" value="UniProtKB-KW"/>
</dbReference>
<evidence type="ECO:0000256" key="4">
    <source>
        <dbReference type="ARBA" id="ARBA00022475"/>
    </source>
</evidence>
<dbReference type="PANTHER" id="PTHR32012:SF0">
    <property type="entry name" value="TRANSMEMBRANE PROTEIN 182"/>
    <property type="match status" value="1"/>
</dbReference>
<keyword evidence="10" id="KW-0325">Glycoprotein</keyword>
<evidence type="ECO:0000256" key="8">
    <source>
        <dbReference type="ARBA" id="ARBA00022989"/>
    </source>
</evidence>
<evidence type="ECO:0000256" key="12">
    <source>
        <dbReference type="SAM" id="Phobius"/>
    </source>
</evidence>
<feature type="compositionally biased region" description="Low complexity" evidence="11">
    <location>
        <begin position="249"/>
        <end position="260"/>
    </location>
</feature>
<dbReference type="AlphaFoldDB" id="L5M1Y4"/>
<reference evidence="15" key="1">
    <citation type="journal article" date="2013" name="Science">
        <title>Comparative analysis of bat genomes provides insight into the evolution of flight and immunity.</title>
        <authorList>
            <person name="Zhang G."/>
            <person name="Cowled C."/>
            <person name="Shi Z."/>
            <person name="Huang Z."/>
            <person name="Bishop-Lilly K.A."/>
            <person name="Fang X."/>
            <person name="Wynne J.W."/>
            <person name="Xiong Z."/>
            <person name="Baker M.L."/>
            <person name="Zhao W."/>
            <person name="Tachedjian M."/>
            <person name="Zhu Y."/>
            <person name="Zhou P."/>
            <person name="Jiang X."/>
            <person name="Ng J."/>
            <person name="Yang L."/>
            <person name="Wu L."/>
            <person name="Xiao J."/>
            <person name="Feng Y."/>
            <person name="Chen Y."/>
            <person name="Sun X."/>
            <person name="Zhang Y."/>
            <person name="Marsh G.A."/>
            <person name="Crameri G."/>
            <person name="Broder C.C."/>
            <person name="Frey K.G."/>
            <person name="Wang L.F."/>
            <person name="Wang J."/>
        </authorList>
    </citation>
    <scope>NUCLEOTIDE SEQUENCE [LARGE SCALE GENOMIC DNA]</scope>
</reference>
<evidence type="ECO:0000256" key="3">
    <source>
        <dbReference type="ARBA" id="ARBA00014600"/>
    </source>
</evidence>
<feature type="domain" description="RFX1-4/6/8-like BCD" evidence="13">
    <location>
        <begin position="100"/>
        <end position="210"/>
    </location>
</feature>
<evidence type="ECO:0000313" key="14">
    <source>
        <dbReference type="EMBL" id="ELK32280.1"/>
    </source>
</evidence>
<keyword evidence="4" id="KW-1003">Cell membrane</keyword>
<dbReference type="Proteomes" id="UP000010556">
    <property type="component" value="Unassembled WGS sequence"/>
</dbReference>
<keyword evidence="15" id="KW-1185">Reference proteome</keyword>
<proteinExistence type="inferred from homology"/>
<evidence type="ECO:0000256" key="9">
    <source>
        <dbReference type="ARBA" id="ARBA00023136"/>
    </source>
</evidence>
<feature type="transmembrane region" description="Helical" evidence="12">
    <location>
        <begin position="424"/>
        <end position="446"/>
    </location>
</feature>
<gene>
    <name evidence="14" type="ORF">MDA_GLEAN10013316</name>
</gene>
<feature type="transmembrane region" description="Helical" evidence="12">
    <location>
        <begin position="466"/>
        <end position="492"/>
    </location>
</feature>
<comment type="subcellular location">
    <subcellularLocation>
        <location evidence="1">Cell membrane</location>
        <topology evidence="1">Multi-pass membrane protein</topology>
    </subcellularLocation>
</comment>
<feature type="transmembrane region" description="Helical" evidence="12">
    <location>
        <begin position="386"/>
        <end position="412"/>
    </location>
</feature>
<name>L5M1Y4_MYODS</name>
<evidence type="ECO:0000256" key="1">
    <source>
        <dbReference type="ARBA" id="ARBA00004651"/>
    </source>
</evidence>
<dbReference type="Pfam" id="PF13903">
    <property type="entry name" value="Claudin_2"/>
    <property type="match status" value="1"/>
</dbReference>
<evidence type="ECO:0000256" key="10">
    <source>
        <dbReference type="ARBA" id="ARBA00023180"/>
    </source>
</evidence>
<keyword evidence="7" id="KW-0732">Signal</keyword>
<accession>L5M1Y4</accession>
<dbReference type="EMBL" id="KB105440">
    <property type="protein sequence ID" value="ELK32280.1"/>
    <property type="molecule type" value="Genomic_DNA"/>
</dbReference>
<dbReference type="eggNOG" id="ENOG502QVS4">
    <property type="taxonomic scope" value="Eukaryota"/>
</dbReference>
<dbReference type="Pfam" id="PF25340">
    <property type="entry name" value="BCD_RFX"/>
    <property type="match status" value="1"/>
</dbReference>
<dbReference type="InterPro" id="IPR004031">
    <property type="entry name" value="PMP22/EMP/MP20/Claudin"/>
</dbReference>
<protein>
    <recommendedName>
        <fullName evidence="3">Transmembrane protein 182</fullName>
    </recommendedName>
</protein>
<keyword evidence="9 12" id="KW-0472">Membrane</keyword>
<evidence type="ECO:0000256" key="5">
    <source>
        <dbReference type="ARBA" id="ARBA00022541"/>
    </source>
</evidence>